<dbReference type="GeneID" id="101846314"/>
<evidence type="ECO:0000259" key="5">
    <source>
        <dbReference type="Pfam" id="PF04821"/>
    </source>
</evidence>
<dbReference type="InterPro" id="IPR007725">
    <property type="entry name" value="TIMELESS_C"/>
</dbReference>
<gene>
    <name evidence="8" type="primary">LOC101846314</name>
</gene>
<evidence type="ECO:0000313" key="7">
    <source>
        <dbReference type="Proteomes" id="UP000694888"/>
    </source>
</evidence>
<sequence length="1007" mass="111753">MDWTMIDPIGTFFCLGDIVDGVFVPADDCDEVLDDMLEALLSESSNTFEVRRRMAIDKVVEKDIIPLLKDCPDKEVFAKAVRLMVNLTQPSDMCIQPPMSTSEMVNNEVASLISSAKHQCTDVDFLKAIASKMKELLAKEKMDVPSCQCLNYCLLLLRNLFHIRPNSTPNSQATIAHQCLVSSFFINELDQVILAMLNHKLKETWTIGLSQLISFLFKDYSASLLEPDIDDNTSASSGDEPQEVVEILTPEADRNAGSSGADQNLSSSFKNKLQLCSACENGSRSSEDDDFVLEFKSTEDGKLEIKLTNCPQRIEPSGGSGEDMDTGENGNKGSPGSAGSKGSGKNLGGSNSSLNSNDKEADAKAEEQGYQSTASEEEELLSSLNSSSCLMDMDILVSYLKKFASDIMCSGFVDLVENIMKALLTKYDSVLDHSFLMWTVGFFLSFAHQQDLDFCHFKKVLNLDLFGFLVYEGVLCCEALQVKHKLSQDCSVEKHRLHLVACTLNQMFRALLTNSKMDYLQNLLKCLSLVTQLRDLFVLLIRYYLSSEQTAVYLRDLVQTNHVLMLMVEEWLAHGYLGEHCGFSMLEHVKQFATKTMMTKYGSLLEHQELNRETLNVAVLTMMYHVAGDCKRQDTLMQLPILKSFYEIWVENAIKEDDEFKDLIEFVLEFFMSNAEQDPNTCAQNLLDSPDLDGGGDGHERNSGSGGSGTDGSRSGESAMNVSSSSGEEFGDEEQALIFSWAADLEGSSNMADRIHQRLQEHGFTKTKEQVTKFLTVNGFIEELSSSSSTSSLSSSSRSGQNEESPVHEGSDLLSELSAMPEDNIIPFLLDKLRGQGFESQLVWLQKQLLETAYVKLAIKDSAYRIYVEEPVPKFFALQNKSVPIVPWNEELESALATPGFRALQESLGLLTADDPAVLFARIPQYMSPSMLVGKARQIGPIDSLTLKFNVDALKDSSDFDIGQEEPAPVTTHSGQTCRPSRPLNHQWLNFVLKKNNNTPSTKVGGD</sequence>
<feature type="region of interest" description="Disordered" evidence="4">
    <location>
        <begin position="306"/>
        <end position="377"/>
    </location>
</feature>
<feature type="region of interest" description="Disordered" evidence="4">
    <location>
        <begin position="787"/>
        <end position="812"/>
    </location>
</feature>
<keyword evidence="7" id="KW-1185">Reference proteome</keyword>
<accession>A0ABM1AAH9</accession>
<dbReference type="InterPro" id="IPR044998">
    <property type="entry name" value="Timeless"/>
</dbReference>
<evidence type="ECO:0000256" key="2">
    <source>
        <dbReference type="ARBA" id="ARBA00008174"/>
    </source>
</evidence>
<dbReference type="InterPro" id="IPR006906">
    <property type="entry name" value="Timeless_N"/>
</dbReference>
<dbReference type="PANTHER" id="PTHR22940:SF5">
    <property type="entry name" value="PROTEIN TIMELESS"/>
    <property type="match status" value="1"/>
</dbReference>
<feature type="compositionally biased region" description="Low complexity" evidence="4">
    <location>
        <begin position="329"/>
        <end position="338"/>
    </location>
</feature>
<dbReference type="Proteomes" id="UP000694888">
    <property type="component" value="Unplaced"/>
</dbReference>
<protein>
    <submittedName>
        <fullName evidence="8">Protein timeless</fullName>
    </submittedName>
</protein>
<evidence type="ECO:0000313" key="8">
    <source>
        <dbReference type="RefSeq" id="XP_012943985.1"/>
    </source>
</evidence>
<feature type="region of interest" description="Disordered" evidence="4">
    <location>
        <begin position="960"/>
        <end position="979"/>
    </location>
</feature>
<proteinExistence type="inferred from homology"/>
<evidence type="ECO:0000256" key="3">
    <source>
        <dbReference type="ARBA" id="ARBA00023242"/>
    </source>
</evidence>
<comment type="subcellular location">
    <subcellularLocation>
        <location evidence="1">Nucleus</location>
    </subcellularLocation>
</comment>
<evidence type="ECO:0000256" key="1">
    <source>
        <dbReference type="ARBA" id="ARBA00004123"/>
    </source>
</evidence>
<feature type="domain" description="Timeless C-terminal" evidence="6">
    <location>
        <begin position="830"/>
        <end position="932"/>
    </location>
</feature>
<name>A0ABM1AAH9_APLCA</name>
<evidence type="ECO:0000256" key="4">
    <source>
        <dbReference type="SAM" id="MobiDB-lite"/>
    </source>
</evidence>
<feature type="compositionally biased region" description="Low complexity" evidence="4">
    <location>
        <begin position="787"/>
        <end position="799"/>
    </location>
</feature>
<dbReference type="RefSeq" id="XP_012943985.1">
    <property type="nucleotide sequence ID" value="XM_013088531.2"/>
</dbReference>
<organism evidence="7 8">
    <name type="scientific">Aplysia californica</name>
    <name type="common">California sea hare</name>
    <dbReference type="NCBI Taxonomy" id="6500"/>
    <lineage>
        <taxon>Eukaryota</taxon>
        <taxon>Metazoa</taxon>
        <taxon>Spiralia</taxon>
        <taxon>Lophotrochozoa</taxon>
        <taxon>Mollusca</taxon>
        <taxon>Gastropoda</taxon>
        <taxon>Heterobranchia</taxon>
        <taxon>Euthyneura</taxon>
        <taxon>Tectipleura</taxon>
        <taxon>Aplysiida</taxon>
        <taxon>Aplysioidea</taxon>
        <taxon>Aplysiidae</taxon>
        <taxon>Aplysia</taxon>
    </lineage>
</organism>
<evidence type="ECO:0000259" key="6">
    <source>
        <dbReference type="Pfam" id="PF05029"/>
    </source>
</evidence>
<keyword evidence="3" id="KW-0539">Nucleus</keyword>
<feature type="domain" description="Timeless N-terminal" evidence="5">
    <location>
        <begin position="23"/>
        <end position="259"/>
    </location>
</feature>
<feature type="compositionally biased region" description="Basic and acidic residues" evidence="4">
    <location>
        <begin position="357"/>
        <end position="367"/>
    </location>
</feature>
<dbReference type="PANTHER" id="PTHR22940">
    <property type="entry name" value="TIMEOUT/TIMELESS-2"/>
    <property type="match status" value="1"/>
</dbReference>
<reference evidence="8" key="1">
    <citation type="submission" date="2025-08" db="UniProtKB">
        <authorList>
            <consortium name="RefSeq"/>
        </authorList>
    </citation>
    <scope>IDENTIFICATION</scope>
</reference>
<feature type="compositionally biased region" description="Low complexity" evidence="4">
    <location>
        <begin position="711"/>
        <end position="727"/>
    </location>
</feature>
<dbReference type="Pfam" id="PF05029">
    <property type="entry name" value="TIMELESS_C"/>
    <property type="match status" value="1"/>
</dbReference>
<feature type="region of interest" description="Disordered" evidence="4">
    <location>
        <begin position="681"/>
        <end position="727"/>
    </location>
</feature>
<comment type="similarity">
    <text evidence="2">Belongs to the timeless family.</text>
</comment>
<dbReference type="Pfam" id="PF04821">
    <property type="entry name" value="TIMELESS"/>
    <property type="match status" value="1"/>
</dbReference>